<evidence type="ECO:0000313" key="1">
    <source>
        <dbReference type="EMBL" id="GAG14293.1"/>
    </source>
</evidence>
<name>X0VP89_9ZZZZ</name>
<gene>
    <name evidence="1" type="ORF">S01H1_57574</name>
</gene>
<accession>X0VP89</accession>
<feature type="non-terminal residue" evidence="1">
    <location>
        <position position="105"/>
    </location>
</feature>
<dbReference type="AlphaFoldDB" id="X0VP89"/>
<reference evidence="1" key="1">
    <citation type="journal article" date="2014" name="Front. Microbiol.">
        <title>High frequency of phylogenetically diverse reductive dehalogenase-homologous genes in deep subseafloor sedimentary metagenomes.</title>
        <authorList>
            <person name="Kawai M."/>
            <person name="Futagami T."/>
            <person name="Toyoda A."/>
            <person name="Takaki Y."/>
            <person name="Nishi S."/>
            <person name="Hori S."/>
            <person name="Arai W."/>
            <person name="Tsubouchi T."/>
            <person name="Morono Y."/>
            <person name="Uchiyama I."/>
            <person name="Ito T."/>
            <person name="Fujiyama A."/>
            <person name="Inagaki F."/>
            <person name="Takami H."/>
        </authorList>
    </citation>
    <scope>NUCLEOTIDE SEQUENCE</scope>
    <source>
        <strain evidence="1">Expedition CK06-06</strain>
    </source>
</reference>
<sequence length="105" mass="12614">MYIHKFEDVDSNYYDMACILFNKFRHLPWEHVPRPLSGDYYKDDYGEDLMILYYKLNALVAPWRWKRLVIDNPEDLKVGAYSAFLTGRYIKAIAHPYNRLLNFSV</sequence>
<organism evidence="1">
    <name type="scientific">marine sediment metagenome</name>
    <dbReference type="NCBI Taxonomy" id="412755"/>
    <lineage>
        <taxon>unclassified sequences</taxon>
        <taxon>metagenomes</taxon>
        <taxon>ecological metagenomes</taxon>
    </lineage>
</organism>
<comment type="caution">
    <text evidence="1">The sequence shown here is derived from an EMBL/GenBank/DDBJ whole genome shotgun (WGS) entry which is preliminary data.</text>
</comment>
<protein>
    <submittedName>
        <fullName evidence="1">Uncharacterized protein</fullName>
    </submittedName>
</protein>
<dbReference type="EMBL" id="BARS01037552">
    <property type="protein sequence ID" value="GAG14293.1"/>
    <property type="molecule type" value="Genomic_DNA"/>
</dbReference>
<proteinExistence type="predicted"/>